<organism evidence="2 3">
    <name type="scientific">Candidatus Wallbacteria bacterium HGW-Wallbacteria-1</name>
    <dbReference type="NCBI Taxonomy" id="2013854"/>
    <lineage>
        <taxon>Bacteria</taxon>
        <taxon>Candidatus Walliibacteriota</taxon>
    </lineage>
</organism>
<sequence length="568" mass="62590">MNIESINDPYVLLFSLTRILNTGNSLVDALESFLGATATVLGMDRLAILVNPSPQDSASDRRQGRISLTLAPGYRVLASHNFATGLLENIGENISAAVRRGLDSDEAADEEHDHFVLSMDDQGEPAAFYVVPLAAGMRETGLLVMVRRTSDNYDYNLSFLSSLADQIAFAIARDQDLRLISDQHRKVSALFATVREMDVTLSQDEMVDRFIKGIYGFLPYDTGALLLCGDKGLSLRCATVGGRPPKSPVMNTAVRLVEFFNHEMAEPEGNGSGRSSDRPDVLEIDHFHYPTDPSIPGHDADMVHTIENLDLTQRASSGESSSLSLNSSSSPFGTEFILPLKIENQRLGVIYVAFREKNLLDSHDAKLLSIVGYHLATVLENGRLFKKNKKLAYTDGVTGVANHRLFQETLEAEFGRARRYSNPLSVLLMDVDHFKNFNDTYGHRHGDTVLREIGRVLESTARRNIDTVARYGGEEFTIIVPSTAIQGALALGERIRRAVEEREIRTEDGRLTRVTVSVGVSTAFGGALPSIETPESLIESADRAMYNAKNNGRNRVETLVTSRTPIIE</sequence>
<dbReference type="InterPro" id="IPR000160">
    <property type="entry name" value="GGDEF_dom"/>
</dbReference>
<dbReference type="InterPro" id="IPR043128">
    <property type="entry name" value="Rev_trsase/Diguanyl_cyclase"/>
</dbReference>
<dbReference type="PANTHER" id="PTHR45138:SF9">
    <property type="entry name" value="DIGUANYLATE CYCLASE DGCM-RELATED"/>
    <property type="match status" value="1"/>
</dbReference>
<dbReference type="InterPro" id="IPR003018">
    <property type="entry name" value="GAF"/>
</dbReference>
<proteinExistence type="predicted"/>
<dbReference type="SUPFAM" id="SSF55073">
    <property type="entry name" value="Nucleotide cyclase"/>
    <property type="match status" value="1"/>
</dbReference>
<evidence type="ECO:0000313" key="3">
    <source>
        <dbReference type="Proteomes" id="UP000233256"/>
    </source>
</evidence>
<dbReference type="SMART" id="SM00065">
    <property type="entry name" value="GAF"/>
    <property type="match status" value="2"/>
</dbReference>
<dbReference type="CDD" id="cd01949">
    <property type="entry name" value="GGDEF"/>
    <property type="match status" value="1"/>
</dbReference>
<dbReference type="Pfam" id="PF01590">
    <property type="entry name" value="GAF"/>
    <property type="match status" value="1"/>
</dbReference>
<evidence type="ECO:0000259" key="1">
    <source>
        <dbReference type="PROSITE" id="PS50887"/>
    </source>
</evidence>
<protein>
    <recommendedName>
        <fullName evidence="1">GGDEF domain-containing protein</fullName>
    </recommendedName>
</protein>
<dbReference type="Proteomes" id="UP000233256">
    <property type="component" value="Unassembled WGS sequence"/>
</dbReference>
<dbReference type="GO" id="GO:0052621">
    <property type="term" value="F:diguanylate cyclase activity"/>
    <property type="evidence" value="ECO:0007669"/>
    <property type="project" value="TreeGrafter"/>
</dbReference>
<reference evidence="2 3" key="1">
    <citation type="journal article" date="2017" name="ISME J.">
        <title>Potential for microbial H2 and metal transformations associated with novel bacteria and archaea in deep terrestrial subsurface sediments.</title>
        <authorList>
            <person name="Hernsdorf A.W."/>
            <person name="Amano Y."/>
            <person name="Miyakawa K."/>
            <person name="Ise K."/>
            <person name="Suzuki Y."/>
            <person name="Anantharaman K."/>
            <person name="Probst A."/>
            <person name="Burstein D."/>
            <person name="Thomas B.C."/>
            <person name="Banfield J.F."/>
        </authorList>
    </citation>
    <scope>NUCLEOTIDE SEQUENCE [LARGE SCALE GENOMIC DNA]</scope>
    <source>
        <strain evidence="2">HGW-Wallbacteria-1</strain>
    </source>
</reference>
<gene>
    <name evidence="2" type="ORF">CVV64_08660</name>
</gene>
<dbReference type="SMART" id="SM00267">
    <property type="entry name" value="GGDEF"/>
    <property type="match status" value="1"/>
</dbReference>
<dbReference type="Pfam" id="PF00990">
    <property type="entry name" value="GGDEF"/>
    <property type="match status" value="1"/>
</dbReference>
<dbReference type="AlphaFoldDB" id="A0A2N1PQ15"/>
<dbReference type="FunFam" id="3.30.70.270:FF:000001">
    <property type="entry name" value="Diguanylate cyclase domain protein"/>
    <property type="match status" value="1"/>
</dbReference>
<dbReference type="InterPro" id="IPR050469">
    <property type="entry name" value="Diguanylate_Cyclase"/>
</dbReference>
<dbReference type="InterPro" id="IPR029016">
    <property type="entry name" value="GAF-like_dom_sf"/>
</dbReference>
<dbReference type="PANTHER" id="PTHR45138">
    <property type="entry name" value="REGULATORY COMPONENTS OF SENSORY TRANSDUCTION SYSTEM"/>
    <property type="match status" value="1"/>
</dbReference>
<dbReference type="PROSITE" id="PS50887">
    <property type="entry name" value="GGDEF"/>
    <property type="match status" value="1"/>
</dbReference>
<dbReference type="InterPro" id="IPR029787">
    <property type="entry name" value="Nucleotide_cyclase"/>
</dbReference>
<feature type="domain" description="GGDEF" evidence="1">
    <location>
        <begin position="422"/>
        <end position="561"/>
    </location>
</feature>
<dbReference type="EMBL" id="PGXC01000005">
    <property type="protein sequence ID" value="PKK90426.1"/>
    <property type="molecule type" value="Genomic_DNA"/>
</dbReference>
<dbReference type="NCBIfam" id="TIGR00254">
    <property type="entry name" value="GGDEF"/>
    <property type="match status" value="1"/>
</dbReference>
<dbReference type="Gene3D" id="3.30.450.40">
    <property type="match status" value="2"/>
</dbReference>
<accession>A0A2N1PQ15</accession>
<evidence type="ECO:0000313" key="2">
    <source>
        <dbReference type="EMBL" id="PKK90426.1"/>
    </source>
</evidence>
<dbReference type="Gene3D" id="3.30.70.270">
    <property type="match status" value="1"/>
</dbReference>
<name>A0A2N1PQ15_9BACT</name>
<dbReference type="SUPFAM" id="SSF55781">
    <property type="entry name" value="GAF domain-like"/>
    <property type="match status" value="1"/>
</dbReference>
<comment type="caution">
    <text evidence="2">The sequence shown here is derived from an EMBL/GenBank/DDBJ whole genome shotgun (WGS) entry which is preliminary data.</text>
</comment>